<sequence length="209" mass="23310">MSHYFSIHPENPQARLIQQAVEIIMQGGVAVYPTDSGYALGCRMGEKNAIERICRIRDLDKEHHFTLMCRDLSELSTYARVDNIAFRLLKNNTPGPYTFILKATKEVPKRLLNAKRKTIGIRVSDDPICVALLEALGEPLMSTSLILGDNDFAESDPYEIRDQLDNQVDVIIDGEHRGQAPTTVVDLADDEVVVTRVGAGDPSPFEQSR</sequence>
<dbReference type="PROSITE" id="PS51163">
    <property type="entry name" value="YRDC"/>
    <property type="match status" value="1"/>
</dbReference>
<dbReference type="GO" id="GO:0003725">
    <property type="term" value="F:double-stranded RNA binding"/>
    <property type="evidence" value="ECO:0007669"/>
    <property type="project" value="InterPro"/>
</dbReference>
<dbReference type="Pfam" id="PF01300">
    <property type="entry name" value="Sua5_yciO_yrdC"/>
    <property type="match status" value="1"/>
</dbReference>
<feature type="domain" description="YrdC-like" evidence="1">
    <location>
        <begin position="14"/>
        <end position="200"/>
    </location>
</feature>
<dbReference type="AlphaFoldDB" id="A0A432YI02"/>
<evidence type="ECO:0000313" key="3">
    <source>
        <dbReference type="Proteomes" id="UP000288259"/>
    </source>
</evidence>
<dbReference type="InterPro" id="IPR052532">
    <property type="entry name" value="SUA5_domain"/>
</dbReference>
<dbReference type="Gene3D" id="3.90.870.10">
    <property type="entry name" value="DHBP synthase"/>
    <property type="match status" value="1"/>
</dbReference>
<dbReference type="NCBIfam" id="TIGR00057">
    <property type="entry name" value="L-threonylcarbamoyladenylate synthase"/>
    <property type="match status" value="1"/>
</dbReference>
<dbReference type="Proteomes" id="UP000288259">
    <property type="component" value="Unassembled WGS sequence"/>
</dbReference>
<gene>
    <name evidence="2" type="ORF">CWI71_06695</name>
</gene>
<proteinExistence type="predicted"/>
<reference evidence="3" key="1">
    <citation type="journal article" date="2018" name="Front. Microbiol.">
        <title>Genome-Based Analysis Reveals the Taxonomy and Diversity of the Family Idiomarinaceae.</title>
        <authorList>
            <person name="Liu Y."/>
            <person name="Lai Q."/>
            <person name="Shao Z."/>
        </authorList>
    </citation>
    <scope>NUCLEOTIDE SEQUENCE [LARGE SCALE GENOMIC DNA]</scope>
    <source>
        <strain evidence="3">CVS-6</strain>
    </source>
</reference>
<dbReference type="InterPro" id="IPR017945">
    <property type="entry name" value="DHBP_synth_RibB-like_a/b_dom"/>
</dbReference>
<dbReference type="InterPro" id="IPR006070">
    <property type="entry name" value="Sua5-like_dom"/>
</dbReference>
<organism evidence="2 3">
    <name type="scientific">Pseudidiomarina insulisalsae</name>
    <dbReference type="NCBI Taxonomy" id="575789"/>
    <lineage>
        <taxon>Bacteria</taxon>
        <taxon>Pseudomonadati</taxon>
        <taxon>Pseudomonadota</taxon>
        <taxon>Gammaproteobacteria</taxon>
        <taxon>Alteromonadales</taxon>
        <taxon>Idiomarinaceae</taxon>
        <taxon>Pseudidiomarina</taxon>
    </lineage>
</organism>
<dbReference type="EMBL" id="PIPY01000006">
    <property type="protein sequence ID" value="RUO60550.1"/>
    <property type="molecule type" value="Genomic_DNA"/>
</dbReference>
<evidence type="ECO:0000259" key="1">
    <source>
        <dbReference type="PROSITE" id="PS51163"/>
    </source>
</evidence>
<dbReference type="PANTHER" id="PTHR42828:SF3">
    <property type="entry name" value="THREONYLCARBAMOYL-AMP SYNTHASE"/>
    <property type="match status" value="1"/>
</dbReference>
<dbReference type="SUPFAM" id="SSF55821">
    <property type="entry name" value="YrdC/RibB"/>
    <property type="match status" value="1"/>
</dbReference>
<name>A0A432YI02_9GAMM</name>
<comment type="caution">
    <text evidence="2">The sequence shown here is derived from an EMBL/GenBank/DDBJ whole genome shotgun (WGS) entry which is preliminary data.</text>
</comment>
<dbReference type="RefSeq" id="WP_126754492.1">
    <property type="nucleotide sequence ID" value="NZ_PIPY01000006.1"/>
</dbReference>
<accession>A0A432YI02</accession>
<dbReference type="PANTHER" id="PTHR42828">
    <property type="entry name" value="DHBP SYNTHASE RIBB-LIKE ALPHA/BETA DOMAIN-CONTAINING PROTEIN"/>
    <property type="match status" value="1"/>
</dbReference>
<dbReference type="OrthoDB" id="9781656at2"/>
<evidence type="ECO:0000313" key="2">
    <source>
        <dbReference type="EMBL" id="RUO60550.1"/>
    </source>
</evidence>
<protein>
    <submittedName>
        <fullName evidence="2">Threonylcarbamoyl-AMP synthase</fullName>
    </submittedName>
</protein>
<keyword evidence="3" id="KW-1185">Reference proteome</keyword>